<evidence type="ECO:0000256" key="6">
    <source>
        <dbReference type="ARBA" id="ARBA00033409"/>
    </source>
</evidence>
<comment type="similarity">
    <text evidence="1 7">Belongs to the RecO family.</text>
</comment>
<feature type="domain" description="DNA replication/recombination mediator RecO N-terminal" evidence="8">
    <location>
        <begin position="1"/>
        <end position="70"/>
    </location>
</feature>
<dbReference type="GO" id="GO:0043590">
    <property type="term" value="C:bacterial nucleoid"/>
    <property type="evidence" value="ECO:0007669"/>
    <property type="project" value="TreeGrafter"/>
</dbReference>
<keyword evidence="5 7" id="KW-0234">DNA repair</keyword>
<dbReference type="InterPro" id="IPR037278">
    <property type="entry name" value="ARFGAP/RecO"/>
</dbReference>
<dbReference type="InterPro" id="IPR003717">
    <property type="entry name" value="RecO"/>
</dbReference>
<dbReference type="InterPro" id="IPR012340">
    <property type="entry name" value="NA-bd_OB-fold"/>
</dbReference>
<dbReference type="EMBL" id="QFQS01000002">
    <property type="protein sequence ID" value="PZQ98025.1"/>
    <property type="molecule type" value="Genomic_DNA"/>
</dbReference>
<keyword evidence="3 7" id="KW-0227">DNA damage</keyword>
<reference evidence="9 10" key="1">
    <citation type="submission" date="2017-08" db="EMBL/GenBank/DDBJ databases">
        <title>Infants hospitalized years apart are colonized by the same room-sourced microbial strains.</title>
        <authorList>
            <person name="Brooks B."/>
            <person name="Olm M.R."/>
            <person name="Firek B.A."/>
            <person name="Baker R."/>
            <person name="Thomas B.C."/>
            <person name="Morowitz M.J."/>
            <person name="Banfield J.F."/>
        </authorList>
    </citation>
    <scope>NUCLEOTIDE SEQUENCE [LARGE SCALE GENOMIC DNA]</scope>
    <source>
        <strain evidence="9">S2_003_000_R2_11</strain>
    </source>
</reference>
<dbReference type="Gene3D" id="1.20.1440.120">
    <property type="entry name" value="Recombination protein O, C-terminal domain"/>
    <property type="match status" value="1"/>
</dbReference>
<evidence type="ECO:0000256" key="5">
    <source>
        <dbReference type="ARBA" id="ARBA00023204"/>
    </source>
</evidence>
<dbReference type="Proteomes" id="UP000248975">
    <property type="component" value="Unassembled WGS sequence"/>
</dbReference>
<dbReference type="GO" id="GO:0006302">
    <property type="term" value="P:double-strand break repair"/>
    <property type="evidence" value="ECO:0007669"/>
    <property type="project" value="TreeGrafter"/>
</dbReference>
<keyword evidence="4 7" id="KW-0233">DNA recombination</keyword>
<evidence type="ECO:0000256" key="4">
    <source>
        <dbReference type="ARBA" id="ARBA00023172"/>
    </source>
</evidence>
<evidence type="ECO:0000256" key="7">
    <source>
        <dbReference type="HAMAP-Rule" id="MF_00201"/>
    </source>
</evidence>
<name>A0A2W5SFG3_CERSP</name>
<dbReference type="Pfam" id="PF02565">
    <property type="entry name" value="RecO_C"/>
    <property type="match status" value="1"/>
</dbReference>
<dbReference type="GO" id="GO:0006310">
    <property type="term" value="P:DNA recombination"/>
    <property type="evidence" value="ECO:0007669"/>
    <property type="project" value="UniProtKB-UniRule"/>
</dbReference>
<accession>A0A2W5SFG3</accession>
<evidence type="ECO:0000259" key="8">
    <source>
        <dbReference type="Pfam" id="PF11967"/>
    </source>
</evidence>
<sequence>MEWRDQGVLLAVRRHGESAAIIEVFTAAHGRHLGVVRGGASRKAAPILQPGAQLDLTWRARLDEHMGAFAVEPLRLRTGLMSDRIALAGLNAICTLLSQALPERDPHPALFAPTTALLDGLSGDGWAIDYLMWEKLLLEEVGFGLDLTACAVTGAREDLAYVSPRTGRAVSRAAAGPWLDRLLPLPVCLTGGPADAEGLAAGLRLTGHFLERELTETRGRQALPEARGRLVDLLMGAGSQQRSGEAGRQ</sequence>
<dbReference type="InterPro" id="IPR022572">
    <property type="entry name" value="DNA_rep/recomb_RecO_N"/>
</dbReference>
<dbReference type="Pfam" id="PF11967">
    <property type="entry name" value="RecO_N"/>
    <property type="match status" value="1"/>
</dbReference>
<dbReference type="PANTHER" id="PTHR33991:SF1">
    <property type="entry name" value="DNA REPAIR PROTEIN RECO"/>
    <property type="match status" value="1"/>
</dbReference>
<evidence type="ECO:0000313" key="10">
    <source>
        <dbReference type="Proteomes" id="UP000248975"/>
    </source>
</evidence>
<evidence type="ECO:0000256" key="3">
    <source>
        <dbReference type="ARBA" id="ARBA00022763"/>
    </source>
</evidence>
<dbReference type="SUPFAM" id="SSF57863">
    <property type="entry name" value="ArfGap/RecO-like zinc finger"/>
    <property type="match status" value="1"/>
</dbReference>
<proteinExistence type="inferred from homology"/>
<dbReference type="PANTHER" id="PTHR33991">
    <property type="entry name" value="DNA REPAIR PROTEIN RECO"/>
    <property type="match status" value="1"/>
</dbReference>
<dbReference type="HAMAP" id="MF_00201">
    <property type="entry name" value="RecO"/>
    <property type="match status" value="1"/>
</dbReference>
<dbReference type="Gene3D" id="2.40.50.140">
    <property type="entry name" value="Nucleic acid-binding proteins"/>
    <property type="match status" value="1"/>
</dbReference>
<gene>
    <name evidence="7" type="primary">recO</name>
    <name evidence="9" type="ORF">DI533_12940</name>
</gene>
<dbReference type="AlphaFoldDB" id="A0A2W5SFG3"/>
<comment type="caution">
    <text evidence="9">The sequence shown here is derived from an EMBL/GenBank/DDBJ whole genome shotgun (WGS) entry which is preliminary data.</text>
</comment>
<protein>
    <recommendedName>
        <fullName evidence="2 7">DNA repair protein RecO</fullName>
    </recommendedName>
    <alternativeName>
        <fullName evidence="6 7">Recombination protein O</fullName>
    </alternativeName>
</protein>
<evidence type="ECO:0000313" key="9">
    <source>
        <dbReference type="EMBL" id="PZQ98025.1"/>
    </source>
</evidence>
<evidence type="ECO:0000256" key="1">
    <source>
        <dbReference type="ARBA" id="ARBA00007452"/>
    </source>
</evidence>
<organism evidence="9 10">
    <name type="scientific">Cereibacter sphaeroides</name>
    <name type="common">Rhodobacter sphaeroides</name>
    <dbReference type="NCBI Taxonomy" id="1063"/>
    <lineage>
        <taxon>Bacteria</taxon>
        <taxon>Pseudomonadati</taxon>
        <taxon>Pseudomonadota</taxon>
        <taxon>Alphaproteobacteria</taxon>
        <taxon>Rhodobacterales</taxon>
        <taxon>Paracoccaceae</taxon>
        <taxon>Cereibacter</taxon>
    </lineage>
</organism>
<dbReference type="NCBIfam" id="TIGR00613">
    <property type="entry name" value="reco"/>
    <property type="match status" value="1"/>
</dbReference>
<evidence type="ECO:0000256" key="2">
    <source>
        <dbReference type="ARBA" id="ARBA00021310"/>
    </source>
</evidence>
<dbReference type="SUPFAM" id="SSF50249">
    <property type="entry name" value="Nucleic acid-binding proteins"/>
    <property type="match status" value="1"/>
</dbReference>
<dbReference type="InterPro" id="IPR042242">
    <property type="entry name" value="RecO_C"/>
</dbReference>
<comment type="function">
    <text evidence="7">Involved in DNA repair and RecF pathway recombination.</text>
</comment>